<dbReference type="InterPro" id="IPR005467">
    <property type="entry name" value="His_kinase_dom"/>
</dbReference>
<evidence type="ECO:0000256" key="1">
    <source>
        <dbReference type="ARBA" id="ARBA00022630"/>
    </source>
</evidence>
<evidence type="ECO:0000313" key="6">
    <source>
        <dbReference type="EMBL" id="GGL90120.1"/>
    </source>
</evidence>
<feature type="compositionally biased region" description="Basic and acidic residues" evidence="4">
    <location>
        <begin position="306"/>
        <end position="322"/>
    </location>
</feature>
<dbReference type="EMBL" id="BMLF01000001">
    <property type="protein sequence ID" value="GGL90120.1"/>
    <property type="molecule type" value="Genomic_DNA"/>
</dbReference>
<dbReference type="AlphaFoldDB" id="A0A917WBF4"/>
<dbReference type="PANTHER" id="PTHR47429">
    <property type="entry name" value="PROTEIN TWIN LOV 1"/>
    <property type="match status" value="1"/>
</dbReference>
<dbReference type="CDD" id="cd00130">
    <property type="entry name" value="PAS"/>
    <property type="match status" value="1"/>
</dbReference>
<feature type="domain" description="Histidine kinase" evidence="5">
    <location>
        <begin position="140"/>
        <end position="359"/>
    </location>
</feature>
<dbReference type="PANTHER" id="PTHR47429:SF2">
    <property type="entry name" value="PROTEIN TWIN LOV 1"/>
    <property type="match status" value="1"/>
</dbReference>
<evidence type="ECO:0000259" key="5">
    <source>
        <dbReference type="PROSITE" id="PS50109"/>
    </source>
</evidence>
<dbReference type="Gene3D" id="3.30.565.10">
    <property type="entry name" value="Histidine kinase-like ATPase, C-terminal domain"/>
    <property type="match status" value="1"/>
</dbReference>
<dbReference type="SUPFAM" id="SSF55785">
    <property type="entry name" value="PYP-like sensor domain (PAS domain)"/>
    <property type="match status" value="1"/>
</dbReference>
<dbReference type="InterPro" id="IPR011495">
    <property type="entry name" value="Sig_transdc_His_kin_sub2_dim/P"/>
</dbReference>
<evidence type="ECO:0000256" key="3">
    <source>
        <dbReference type="ARBA" id="ARBA00022991"/>
    </source>
</evidence>
<reference evidence="6" key="1">
    <citation type="journal article" date="2014" name="Int. J. Syst. Evol. Microbiol.">
        <title>Complete genome sequence of Corynebacterium casei LMG S-19264T (=DSM 44701T), isolated from a smear-ripened cheese.</title>
        <authorList>
            <consortium name="US DOE Joint Genome Institute (JGI-PGF)"/>
            <person name="Walter F."/>
            <person name="Albersmeier A."/>
            <person name="Kalinowski J."/>
            <person name="Ruckert C."/>
        </authorList>
    </citation>
    <scope>NUCLEOTIDE SEQUENCE</scope>
    <source>
        <strain evidence="6">CGMCC 1.6293</strain>
    </source>
</reference>
<dbReference type="GO" id="GO:0016301">
    <property type="term" value="F:kinase activity"/>
    <property type="evidence" value="ECO:0007669"/>
    <property type="project" value="UniProtKB-KW"/>
</dbReference>
<dbReference type="Pfam" id="PF02518">
    <property type="entry name" value="HATPase_c"/>
    <property type="match status" value="1"/>
</dbReference>
<keyword evidence="3" id="KW-0157">Chromophore</keyword>
<protein>
    <submittedName>
        <fullName evidence="6">Signal transduction histidine kinase</fullName>
    </submittedName>
</protein>
<dbReference type="Pfam" id="PF13426">
    <property type="entry name" value="PAS_9"/>
    <property type="match status" value="1"/>
</dbReference>
<dbReference type="SUPFAM" id="SSF55874">
    <property type="entry name" value="ATPase domain of HSP90 chaperone/DNA topoisomerase II/histidine kinase"/>
    <property type="match status" value="1"/>
</dbReference>
<keyword evidence="6" id="KW-0418">Kinase</keyword>
<comment type="caution">
    <text evidence="6">The sequence shown here is derived from an EMBL/GenBank/DDBJ whole genome shotgun (WGS) entry which is preliminary data.</text>
</comment>
<accession>A0A917WBF4</accession>
<dbReference type="SMART" id="SM00387">
    <property type="entry name" value="HATPase_c"/>
    <property type="match status" value="1"/>
</dbReference>
<evidence type="ECO:0000256" key="2">
    <source>
        <dbReference type="ARBA" id="ARBA00022643"/>
    </source>
</evidence>
<dbReference type="InterPro" id="IPR000014">
    <property type="entry name" value="PAS"/>
</dbReference>
<keyword evidence="1" id="KW-0285">Flavoprotein</keyword>
<dbReference type="InterPro" id="IPR003594">
    <property type="entry name" value="HATPase_dom"/>
</dbReference>
<feature type="region of interest" description="Disordered" evidence="4">
    <location>
        <begin position="306"/>
        <end position="325"/>
    </location>
</feature>
<sequence length="359" mass="39319">MDRERQQTLGSSVSKASISIVLTDPTAEDNPIFFVNDAFQRVTLYSREFALGRNCRFLQGEQTEPEVLDEIRAGIAARKEFQVTITNHKADGTPFRNQLLISPVTEKDGTVSAFFGVQRELHGDNGGPEQDIQALDLLRELQHRVKNHLSMVVSMIRMQASRKVTPASVQAVGRRVEALALLYEEMFDATMGSGSGETIRTGAYLSRIASVVSRIAGQSAIRINVECEEIDLPVDQAARLGLLLSELLTNALEHAFKGRDKGLIDVRFKRLSEGGVRLTVEDDGIGLPEGSNWPYEAETVEVQQERAERSDGTLDTTGHDGHSGVGGTIITGLTQMLSARLDVNRALQGTIVTVDFQPS</sequence>
<dbReference type="Proteomes" id="UP000649829">
    <property type="component" value="Unassembled WGS sequence"/>
</dbReference>
<evidence type="ECO:0000256" key="4">
    <source>
        <dbReference type="SAM" id="MobiDB-lite"/>
    </source>
</evidence>
<dbReference type="InterPro" id="IPR036890">
    <property type="entry name" value="HATPase_C_sf"/>
</dbReference>
<keyword evidence="6" id="KW-0808">Transferase</keyword>
<keyword evidence="2" id="KW-0288">FMN</keyword>
<proteinExistence type="predicted"/>
<dbReference type="RefSeq" id="WP_028285924.1">
    <property type="nucleotide sequence ID" value="NZ_BMLF01000001.1"/>
</dbReference>
<organism evidence="6 7">
    <name type="scientific">Pseudooceanicola nanhaiensis</name>
    <dbReference type="NCBI Taxonomy" id="375761"/>
    <lineage>
        <taxon>Bacteria</taxon>
        <taxon>Pseudomonadati</taxon>
        <taxon>Pseudomonadota</taxon>
        <taxon>Alphaproteobacteria</taxon>
        <taxon>Rhodobacterales</taxon>
        <taxon>Paracoccaceae</taxon>
        <taxon>Pseudooceanicola</taxon>
    </lineage>
</organism>
<keyword evidence="7" id="KW-1185">Reference proteome</keyword>
<evidence type="ECO:0000313" key="7">
    <source>
        <dbReference type="Proteomes" id="UP000649829"/>
    </source>
</evidence>
<dbReference type="Pfam" id="PF07568">
    <property type="entry name" value="HisKA_2"/>
    <property type="match status" value="1"/>
</dbReference>
<reference evidence="6" key="2">
    <citation type="submission" date="2020-09" db="EMBL/GenBank/DDBJ databases">
        <authorList>
            <person name="Sun Q."/>
            <person name="Zhou Y."/>
        </authorList>
    </citation>
    <scope>NUCLEOTIDE SEQUENCE</scope>
    <source>
        <strain evidence="6">CGMCC 1.6293</strain>
    </source>
</reference>
<dbReference type="Gene3D" id="3.30.450.20">
    <property type="entry name" value="PAS domain"/>
    <property type="match status" value="1"/>
</dbReference>
<name>A0A917WBF4_9RHOB</name>
<dbReference type="PROSITE" id="PS50109">
    <property type="entry name" value="HIS_KIN"/>
    <property type="match status" value="1"/>
</dbReference>
<gene>
    <name evidence="6" type="primary">lovK</name>
    <name evidence="6" type="ORF">GCM10011534_10330</name>
</gene>
<dbReference type="InterPro" id="IPR035965">
    <property type="entry name" value="PAS-like_dom_sf"/>
</dbReference>